<gene>
    <name evidence="7" type="ORF">BQ2448_7298</name>
</gene>
<accession>A0A238FHU3</accession>
<protein>
    <submittedName>
        <fullName evidence="7">BQ2448_7298 protein</fullName>
    </submittedName>
</protein>
<evidence type="ECO:0000256" key="3">
    <source>
        <dbReference type="ARBA" id="ARBA00022729"/>
    </source>
</evidence>
<dbReference type="GO" id="GO:0006508">
    <property type="term" value="P:proteolysis"/>
    <property type="evidence" value="ECO:0007669"/>
    <property type="project" value="UniProtKB-KW"/>
</dbReference>
<keyword evidence="5" id="KW-0325">Glycoprotein</keyword>
<evidence type="ECO:0000256" key="6">
    <source>
        <dbReference type="SAM" id="SignalP"/>
    </source>
</evidence>
<keyword evidence="2" id="KW-0645">Protease</keyword>
<evidence type="ECO:0000256" key="5">
    <source>
        <dbReference type="ARBA" id="ARBA00023180"/>
    </source>
</evidence>
<feature type="chain" id="PRO_5012489281" evidence="6">
    <location>
        <begin position="31"/>
        <end position="565"/>
    </location>
</feature>
<dbReference type="Proteomes" id="UP000198372">
    <property type="component" value="Unassembled WGS sequence"/>
</dbReference>
<dbReference type="InterPro" id="IPR029058">
    <property type="entry name" value="AB_hydrolase_fold"/>
</dbReference>
<evidence type="ECO:0000313" key="8">
    <source>
        <dbReference type="Proteomes" id="UP000198372"/>
    </source>
</evidence>
<dbReference type="GO" id="GO:0070008">
    <property type="term" value="F:serine-type exopeptidase activity"/>
    <property type="evidence" value="ECO:0007669"/>
    <property type="project" value="InterPro"/>
</dbReference>
<evidence type="ECO:0000313" key="7">
    <source>
        <dbReference type="EMBL" id="SCV73372.1"/>
    </source>
</evidence>
<organism evidence="7 8">
    <name type="scientific">Microbotryum intermedium</name>
    <dbReference type="NCBI Taxonomy" id="269621"/>
    <lineage>
        <taxon>Eukaryota</taxon>
        <taxon>Fungi</taxon>
        <taxon>Dikarya</taxon>
        <taxon>Basidiomycota</taxon>
        <taxon>Pucciniomycotina</taxon>
        <taxon>Microbotryomycetes</taxon>
        <taxon>Microbotryales</taxon>
        <taxon>Microbotryaceae</taxon>
        <taxon>Microbotryum</taxon>
    </lineage>
</organism>
<proteinExistence type="inferred from homology"/>
<sequence>MGSRPQGHRMELTLLPLLVFVALCVPSAFAALMSSTLLRAPRAPVQLFQHLQRAEQAQITTQQAPFIVSRDVTVRLAPRDQAEYKAYTFDQRVSHLDSIPAPVEGQTFKQRYWLNTKHYKHGGPVFLLDAGETNGENRFPFLRQGILEILSKAHNGIGIILEHRYYGESFPVKNLTKDSMRFLSTEMSLLDARYFKRKVKLPGVKDFSNNLSPWIYYGGSYAGAKAAFARRTYPSTFWGGIASSGVIKPIIDFHNYYEPIRKSAPQKCMQLLINHTNLIDQLLDLNNYTLTSTIKGFFGLPNVTRSDDFVNTLAIPLGSWQERNWDPAVGTNTFDQFCEALTSSKHTPISPRQVSVLQPHIKKIKWASATELEDLAKYARYIRTQIASSCPAGASQDDCFSQSSGVTATGLDQASWRSWIWQFCSEYGFFITASPNPNRRLVSKRINLKYTSEICQQAFPPGKLVSMPKTSQIQRIERYGGYTMRGSRLAFVDGSEDPWLYATRHSPYAKKRKDTLSGPYKLIEGGVHHWDENGRPKGEPKSIREIHAAEIKFVGHWMDQWNARD</sequence>
<feature type="signal peptide" evidence="6">
    <location>
        <begin position="1"/>
        <end position="30"/>
    </location>
</feature>
<reference evidence="8" key="1">
    <citation type="submission" date="2016-09" db="EMBL/GenBank/DDBJ databases">
        <authorList>
            <person name="Jeantristanb JTB J.-T."/>
            <person name="Ricardo R."/>
        </authorList>
    </citation>
    <scope>NUCLEOTIDE SEQUENCE [LARGE SCALE GENOMIC DNA]</scope>
</reference>
<keyword evidence="3 6" id="KW-0732">Signal</keyword>
<dbReference type="AlphaFoldDB" id="A0A238FHU3"/>
<dbReference type="Gene3D" id="3.40.50.1820">
    <property type="entry name" value="alpha/beta hydrolase"/>
    <property type="match status" value="2"/>
</dbReference>
<dbReference type="OrthoDB" id="2130629at2759"/>
<dbReference type="InterPro" id="IPR008758">
    <property type="entry name" value="Peptidase_S28"/>
</dbReference>
<comment type="similarity">
    <text evidence="1">Belongs to the peptidase S28 family.</text>
</comment>
<dbReference type="PANTHER" id="PTHR11010:SF117">
    <property type="entry name" value="SERINE PROTEASE 16"/>
    <property type="match status" value="1"/>
</dbReference>
<evidence type="ECO:0000256" key="4">
    <source>
        <dbReference type="ARBA" id="ARBA00022801"/>
    </source>
</evidence>
<evidence type="ECO:0000256" key="2">
    <source>
        <dbReference type="ARBA" id="ARBA00022670"/>
    </source>
</evidence>
<dbReference type="GO" id="GO:0008239">
    <property type="term" value="F:dipeptidyl-peptidase activity"/>
    <property type="evidence" value="ECO:0007669"/>
    <property type="project" value="TreeGrafter"/>
</dbReference>
<evidence type="ECO:0000256" key="1">
    <source>
        <dbReference type="ARBA" id="ARBA00011079"/>
    </source>
</evidence>
<dbReference type="PANTHER" id="PTHR11010">
    <property type="entry name" value="PROTEASE S28 PRO-X CARBOXYPEPTIDASE-RELATED"/>
    <property type="match status" value="1"/>
</dbReference>
<keyword evidence="8" id="KW-1185">Reference proteome</keyword>
<dbReference type="EMBL" id="FMSP01000018">
    <property type="protein sequence ID" value="SCV73372.1"/>
    <property type="molecule type" value="Genomic_DNA"/>
</dbReference>
<name>A0A238FHU3_9BASI</name>
<keyword evidence="4" id="KW-0378">Hydrolase</keyword>
<dbReference type="Pfam" id="PF05577">
    <property type="entry name" value="Peptidase_S28"/>
    <property type="match status" value="2"/>
</dbReference>
<dbReference type="SUPFAM" id="SSF53474">
    <property type="entry name" value="alpha/beta-Hydrolases"/>
    <property type="match status" value="1"/>
</dbReference>